<reference evidence="4 5" key="1">
    <citation type="submission" date="2020-08" db="EMBL/GenBank/DDBJ databases">
        <authorList>
            <person name="Hejnol A."/>
        </authorList>
    </citation>
    <scope>NUCLEOTIDE SEQUENCE [LARGE SCALE GENOMIC DNA]</scope>
</reference>
<dbReference type="FunFam" id="3.30.2450.30:FF:000001">
    <property type="entry name" value="Purine-rich element binding protein A"/>
    <property type="match status" value="1"/>
</dbReference>
<evidence type="ECO:0000256" key="1">
    <source>
        <dbReference type="ARBA" id="ARBA00009251"/>
    </source>
</evidence>
<dbReference type="EMBL" id="CAJFCJ010000001">
    <property type="protein sequence ID" value="CAD5111527.1"/>
    <property type="molecule type" value="Genomic_DNA"/>
</dbReference>
<dbReference type="GO" id="GO:0005634">
    <property type="term" value="C:nucleus"/>
    <property type="evidence" value="ECO:0007669"/>
    <property type="project" value="TreeGrafter"/>
</dbReference>
<evidence type="ECO:0000256" key="3">
    <source>
        <dbReference type="SAM" id="MobiDB-lite"/>
    </source>
</evidence>
<organism evidence="4 5">
    <name type="scientific">Dimorphilus gyrociliatus</name>
    <dbReference type="NCBI Taxonomy" id="2664684"/>
    <lineage>
        <taxon>Eukaryota</taxon>
        <taxon>Metazoa</taxon>
        <taxon>Spiralia</taxon>
        <taxon>Lophotrochozoa</taxon>
        <taxon>Annelida</taxon>
        <taxon>Polychaeta</taxon>
        <taxon>Polychaeta incertae sedis</taxon>
        <taxon>Dinophilidae</taxon>
        <taxon>Dimorphilus</taxon>
    </lineage>
</organism>
<dbReference type="SMART" id="SM00712">
    <property type="entry name" value="PUR"/>
    <property type="match status" value="3"/>
</dbReference>
<dbReference type="GO" id="GO:0000981">
    <property type="term" value="F:DNA-binding transcription factor activity, RNA polymerase II-specific"/>
    <property type="evidence" value="ECO:0007669"/>
    <property type="project" value="TreeGrafter"/>
</dbReference>
<comment type="caution">
    <text evidence="4">The sequence shown here is derived from an EMBL/GenBank/DDBJ whole genome shotgun (WGS) entry which is preliminary data.</text>
</comment>
<dbReference type="GO" id="GO:0000977">
    <property type="term" value="F:RNA polymerase II transcription regulatory region sequence-specific DNA binding"/>
    <property type="evidence" value="ECO:0007669"/>
    <property type="project" value="InterPro"/>
</dbReference>
<dbReference type="Gene3D" id="3.10.450.700">
    <property type="match status" value="1"/>
</dbReference>
<feature type="region of interest" description="Disordered" evidence="3">
    <location>
        <begin position="1"/>
        <end position="28"/>
    </location>
</feature>
<dbReference type="Pfam" id="PF04845">
    <property type="entry name" value="PurA"/>
    <property type="match status" value="1"/>
</dbReference>
<dbReference type="PANTHER" id="PTHR12611:SF0">
    <property type="entry name" value="PURINE-RICH BINDING PROTEIN-ALPHA, ISOFORM B"/>
    <property type="match status" value="1"/>
</dbReference>
<dbReference type="GO" id="GO:0032422">
    <property type="term" value="F:purine-rich negative regulatory element binding"/>
    <property type="evidence" value="ECO:0007669"/>
    <property type="project" value="InterPro"/>
</dbReference>
<sequence length="267" mass="30226">MSDGGESLEEQGLGAKAEAGGTEEEQELATKTLHIQSKRFYLDVKQNKRGRFIKIAEMMLSGEKASRLNRKNRLLLPMSTAGEFRDHLTEFIEIYSSLGPANANASGTEDVKIKSESMIKDNRRYYLDLKENARGRFLRVSQTVPISNFRSQIAIPAQGMVEFRDSLTDLLKEFGTDDMESKNGKEADLPQARQIRADNKMFYFDVGQNKRGTFMRISEVRRNLRTAITIPESSWESFRDVLNDFLENKPNTTSTTTNNQEGEASSS</sequence>
<proteinExistence type="inferred from homology"/>
<comment type="similarity">
    <text evidence="1">Belongs to the PUR DNA-binding protein family.</text>
</comment>
<evidence type="ECO:0000256" key="2">
    <source>
        <dbReference type="ARBA" id="ARBA00023125"/>
    </source>
</evidence>
<keyword evidence="2" id="KW-0238">DNA-binding</keyword>
<dbReference type="AlphaFoldDB" id="A0A7I8V7J6"/>
<feature type="region of interest" description="Disordered" evidence="3">
    <location>
        <begin position="247"/>
        <end position="267"/>
    </location>
</feature>
<name>A0A7I8V7J6_9ANNE</name>
<accession>A0A7I8V7J6</accession>
<evidence type="ECO:0000313" key="5">
    <source>
        <dbReference type="Proteomes" id="UP000549394"/>
    </source>
</evidence>
<gene>
    <name evidence="4" type="ORF">DGYR_LOCUS814</name>
</gene>
<keyword evidence="5" id="KW-1185">Reference proteome</keyword>
<dbReference type="Proteomes" id="UP000549394">
    <property type="component" value="Unassembled WGS sequence"/>
</dbReference>
<protein>
    <submittedName>
        <fullName evidence="4">DgyrCDS830</fullName>
    </submittedName>
</protein>
<evidence type="ECO:0000313" key="4">
    <source>
        <dbReference type="EMBL" id="CAD5111527.1"/>
    </source>
</evidence>
<dbReference type="OrthoDB" id="523901at2759"/>
<dbReference type="PANTHER" id="PTHR12611">
    <property type="entry name" value="PUR-TRANSCRIPTIONAL ACTIVATOR"/>
    <property type="match status" value="1"/>
</dbReference>
<dbReference type="InterPro" id="IPR006628">
    <property type="entry name" value="PUR-bd_fam"/>
</dbReference>
<dbReference type="Gene3D" id="3.30.2450.30">
    <property type="match status" value="1"/>
</dbReference>